<gene>
    <name evidence="1" type="ORF">H5410_037655</name>
</gene>
<sequence>MGLLDSMLSKANSTKKHQGLKRAFDNTGLTAIKTREMRDKMAMGAWGSSGDARDRTTSCIKEATRKLLRVSSGNFGGHRGDWRWNGAVQGKVETKKVANAKLVESKDEEEKWMTRESGTKDKGRNKKMYRLAKVRNLDQVECIKDKKGNGDLEHIESRRDFGYCKHIKVEEVKDVIHRMSKGRAIMPYEIPVEFWKITNRRVKVVRIRMRTGMSSFDDYFGSMSGRSTTCHSDSKEIGGNGPKAYRCTDGIHYDD</sequence>
<keyword evidence="2" id="KW-1185">Reference proteome</keyword>
<dbReference type="Proteomes" id="UP000824120">
    <property type="component" value="Chromosome 7"/>
</dbReference>
<name>A0A9J5Y925_SOLCO</name>
<dbReference type="EMBL" id="JACXVP010000007">
    <property type="protein sequence ID" value="KAG5596423.1"/>
    <property type="molecule type" value="Genomic_DNA"/>
</dbReference>
<evidence type="ECO:0000313" key="1">
    <source>
        <dbReference type="EMBL" id="KAG5596423.1"/>
    </source>
</evidence>
<proteinExistence type="predicted"/>
<comment type="caution">
    <text evidence="1">The sequence shown here is derived from an EMBL/GenBank/DDBJ whole genome shotgun (WGS) entry which is preliminary data.</text>
</comment>
<reference evidence="1 2" key="1">
    <citation type="submission" date="2020-09" db="EMBL/GenBank/DDBJ databases">
        <title>De no assembly of potato wild relative species, Solanum commersonii.</title>
        <authorList>
            <person name="Cho K."/>
        </authorList>
    </citation>
    <scope>NUCLEOTIDE SEQUENCE [LARGE SCALE GENOMIC DNA]</scope>
    <source>
        <strain evidence="1">LZ3.2</strain>
        <tissue evidence="1">Leaf</tissue>
    </source>
</reference>
<dbReference type="OrthoDB" id="681201at2759"/>
<organism evidence="1 2">
    <name type="scientific">Solanum commersonii</name>
    <name type="common">Commerson's wild potato</name>
    <name type="synonym">Commerson's nightshade</name>
    <dbReference type="NCBI Taxonomy" id="4109"/>
    <lineage>
        <taxon>Eukaryota</taxon>
        <taxon>Viridiplantae</taxon>
        <taxon>Streptophyta</taxon>
        <taxon>Embryophyta</taxon>
        <taxon>Tracheophyta</taxon>
        <taxon>Spermatophyta</taxon>
        <taxon>Magnoliopsida</taxon>
        <taxon>eudicotyledons</taxon>
        <taxon>Gunneridae</taxon>
        <taxon>Pentapetalae</taxon>
        <taxon>asterids</taxon>
        <taxon>lamiids</taxon>
        <taxon>Solanales</taxon>
        <taxon>Solanaceae</taxon>
        <taxon>Solanoideae</taxon>
        <taxon>Solaneae</taxon>
        <taxon>Solanum</taxon>
    </lineage>
</organism>
<accession>A0A9J5Y925</accession>
<dbReference type="AlphaFoldDB" id="A0A9J5Y925"/>
<protein>
    <submittedName>
        <fullName evidence="1">Uncharacterized protein</fullName>
    </submittedName>
</protein>
<evidence type="ECO:0000313" key="2">
    <source>
        <dbReference type="Proteomes" id="UP000824120"/>
    </source>
</evidence>